<feature type="domain" description="Helicase C-terminal" evidence="10">
    <location>
        <begin position="436"/>
        <end position="580"/>
    </location>
</feature>
<dbReference type="PANTHER" id="PTHR47959">
    <property type="entry name" value="ATP-DEPENDENT RNA HELICASE RHLE-RELATED"/>
    <property type="match status" value="1"/>
</dbReference>
<comment type="similarity">
    <text evidence="1">Belongs to the DEAD box helicase family. DDX21/DDX50 subfamily.</text>
</comment>
<dbReference type="EC" id="3.6.4.13" evidence="2"/>
<dbReference type="SMART" id="SM00487">
    <property type="entry name" value="DEXDc"/>
    <property type="match status" value="1"/>
</dbReference>
<dbReference type="Proteomes" id="UP001054902">
    <property type="component" value="Unassembled WGS sequence"/>
</dbReference>
<feature type="compositionally biased region" description="Gly residues" evidence="8">
    <location>
        <begin position="741"/>
        <end position="765"/>
    </location>
</feature>
<reference evidence="11 12" key="1">
    <citation type="journal article" date="2021" name="Sci. Rep.">
        <title>The genome of the diatom Chaetoceros tenuissimus carries an ancient integrated fragment of an extant virus.</title>
        <authorList>
            <person name="Hongo Y."/>
            <person name="Kimura K."/>
            <person name="Takaki Y."/>
            <person name="Yoshida Y."/>
            <person name="Baba S."/>
            <person name="Kobayashi G."/>
            <person name="Nagasaki K."/>
            <person name="Hano T."/>
            <person name="Tomaru Y."/>
        </authorList>
    </citation>
    <scope>NUCLEOTIDE SEQUENCE [LARGE SCALE GENOMIC DNA]</scope>
    <source>
        <strain evidence="11 12">NIES-3715</strain>
    </source>
</reference>
<dbReference type="EMBL" id="BLLK01000045">
    <property type="protein sequence ID" value="GFH51977.1"/>
    <property type="molecule type" value="Genomic_DNA"/>
</dbReference>
<dbReference type="InterPro" id="IPR044742">
    <property type="entry name" value="DEAD/DEAH_RhlB"/>
</dbReference>
<proteinExistence type="inferred from homology"/>
<feature type="region of interest" description="Disordered" evidence="8">
    <location>
        <begin position="740"/>
        <end position="814"/>
    </location>
</feature>
<dbReference type="GO" id="GO:0005524">
    <property type="term" value="F:ATP binding"/>
    <property type="evidence" value="ECO:0007669"/>
    <property type="project" value="UniProtKB-KW"/>
</dbReference>
<evidence type="ECO:0000256" key="4">
    <source>
        <dbReference type="ARBA" id="ARBA00022801"/>
    </source>
</evidence>
<dbReference type="PROSITE" id="PS00039">
    <property type="entry name" value="DEAD_ATP_HELICASE"/>
    <property type="match status" value="1"/>
</dbReference>
<dbReference type="InterPro" id="IPR050079">
    <property type="entry name" value="DEAD_box_RNA_helicase"/>
</dbReference>
<evidence type="ECO:0000256" key="6">
    <source>
        <dbReference type="ARBA" id="ARBA00022840"/>
    </source>
</evidence>
<protein>
    <recommendedName>
        <fullName evidence="2">RNA helicase</fullName>
        <ecNumber evidence="2">3.6.4.13</ecNumber>
    </recommendedName>
</protein>
<dbReference type="Pfam" id="PF00270">
    <property type="entry name" value="DEAD"/>
    <property type="match status" value="1"/>
</dbReference>
<evidence type="ECO:0000256" key="5">
    <source>
        <dbReference type="ARBA" id="ARBA00022806"/>
    </source>
</evidence>
<dbReference type="SUPFAM" id="SSF52540">
    <property type="entry name" value="P-loop containing nucleoside triphosphate hydrolases"/>
    <property type="match status" value="1"/>
</dbReference>
<feature type="compositionally biased region" description="Gly residues" evidence="8">
    <location>
        <begin position="776"/>
        <end position="790"/>
    </location>
</feature>
<dbReference type="InterPro" id="IPR014001">
    <property type="entry name" value="Helicase_ATP-bd"/>
</dbReference>
<dbReference type="InterPro" id="IPR011545">
    <property type="entry name" value="DEAD/DEAH_box_helicase_dom"/>
</dbReference>
<keyword evidence="5" id="KW-0347">Helicase</keyword>
<dbReference type="GO" id="GO:0016787">
    <property type="term" value="F:hydrolase activity"/>
    <property type="evidence" value="ECO:0007669"/>
    <property type="project" value="UniProtKB-KW"/>
</dbReference>
<dbReference type="InterPro" id="IPR027417">
    <property type="entry name" value="P-loop_NTPase"/>
</dbReference>
<dbReference type="GO" id="GO:0003724">
    <property type="term" value="F:RNA helicase activity"/>
    <property type="evidence" value="ECO:0007669"/>
    <property type="project" value="UniProtKB-EC"/>
</dbReference>
<dbReference type="InterPro" id="IPR001650">
    <property type="entry name" value="Helicase_C-like"/>
</dbReference>
<dbReference type="InterPro" id="IPR059027">
    <property type="entry name" value="DD_DDX21-DDX50"/>
</dbReference>
<dbReference type="Pfam" id="PF26142">
    <property type="entry name" value="DD_DDX21-DDX50"/>
    <property type="match status" value="1"/>
</dbReference>
<dbReference type="CDD" id="cd12938">
    <property type="entry name" value="GUCT_Hera"/>
    <property type="match status" value="1"/>
</dbReference>
<dbReference type="InterPro" id="IPR000629">
    <property type="entry name" value="RNA-helicase_DEAD-box_CS"/>
</dbReference>
<evidence type="ECO:0000313" key="12">
    <source>
        <dbReference type="Proteomes" id="UP001054902"/>
    </source>
</evidence>
<keyword evidence="3" id="KW-0547">Nucleotide-binding</keyword>
<dbReference type="AlphaFoldDB" id="A0AAD3H631"/>
<dbReference type="PROSITE" id="PS51194">
    <property type="entry name" value="HELICASE_CTER"/>
    <property type="match status" value="1"/>
</dbReference>
<dbReference type="CDD" id="cd00268">
    <property type="entry name" value="DEADc"/>
    <property type="match status" value="1"/>
</dbReference>
<dbReference type="PROSITE" id="PS51192">
    <property type="entry name" value="HELICASE_ATP_BIND_1"/>
    <property type="match status" value="1"/>
</dbReference>
<evidence type="ECO:0000256" key="8">
    <source>
        <dbReference type="SAM" id="MobiDB-lite"/>
    </source>
</evidence>
<evidence type="ECO:0000256" key="1">
    <source>
        <dbReference type="ARBA" id="ARBA00006517"/>
    </source>
</evidence>
<comment type="caution">
    <text evidence="11">The sequence shown here is derived from an EMBL/GenBank/DDBJ whole genome shotgun (WGS) entry which is preliminary data.</text>
</comment>
<keyword evidence="7" id="KW-0694">RNA-binding</keyword>
<dbReference type="InterPro" id="IPR012562">
    <property type="entry name" value="GUCT"/>
</dbReference>
<name>A0AAD3H631_9STRA</name>
<evidence type="ECO:0000313" key="11">
    <source>
        <dbReference type="EMBL" id="GFH51977.1"/>
    </source>
</evidence>
<dbReference type="Gene3D" id="3.40.50.300">
    <property type="entry name" value="P-loop containing nucleotide triphosphate hydrolases"/>
    <property type="match status" value="2"/>
</dbReference>
<evidence type="ECO:0000259" key="10">
    <source>
        <dbReference type="PROSITE" id="PS51194"/>
    </source>
</evidence>
<evidence type="ECO:0000256" key="3">
    <source>
        <dbReference type="ARBA" id="ARBA00022741"/>
    </source>
</evidence>
<organism evidence="11 12">
    <name type="scientific">Chaetoceros tenuissimus</name>
    <dbReference type="NCBI Taxonomy" id="426638"/>
    <lineage>
        <taxon>Eukaryota</taxon>
        <taxon>Sar</taxon>
        <taxon>Stramenopiles</taxon>
        <taxon>Ochrophyta</taxon>
        <taxon>Bacillariophyta</taxon>
        <taxon>Coscinodiscophyceae</taxon>
        <taxon>Chaetocerotophycidae</taxon>
        <taxon>Chaetocerotales</taxon>
        <taxon>Chaetocerotaceae</taxon>
        <taxon>Chaetoceros</taxon>
    </lineage>
</organism>
<dbReference type="CDD" id="cd18787">
    <property type="entry name" value="SF2_C_DEAD"/>
    <property type="match status" value="1"/>
</dbReference>
<dbReference type="Pfam" id="PF00271">
    <property type="entry name" value="Helicase_C"/>
    <property type="match status" value="1"/>
</dbReference>
<dbReference type="SMART" id="SM00490">
    <property type="entry name" value="HELICc"/>
    <property type="match status" value="1"/>
</dbReference>
<dbReference type="GO" id="GO:0005829">
    <property type="term" value="C:cytosol"/>
    <property type="evidence" value="ECO:0007669"/>
    <property type="project" value="TreeGrafter"/>
</dbReference>
<dbReference type="GO" id="GO:0003723">
    <property type="term" value="F:RNA binding"/>
    <property type="evidence" value="ECO:0007669"/>
    <property type="project" value="UniProtKB-KW"/>
</dbReference>
<dbReference type="Pfam" id="PF08152">
    <property type="entry name" value="GUCT"/>
    <property type="match status" value="1"/>
</dbReference>
<feature type="domain" description="Helicase ATP-binding" evidence="9">
    <location>
        <begin position="169"/>
        <end position="358"/>
    </location>
</feature>
<evidence type="ECO:0000259" key="9">
    <source>
        <dbReference type="PROSITE" id="PS51192"/>
    </source>
</evidence>
<evidence type="ECO:0000256" key="7">
    <source>
        <dbReference type="ARBA" id="ARBA00022884"/>
    </source>
</evidence>
<sequence>MTRSKNTRKISNMTLLALALASSKRAQPAFVRAFTQSGLRTPSSSMGLASNILLQNEQNRNTNQETKSPFCLQQFRLSSSKVAATVEDDLDSALDEILGSAFKEAGDDESEAVVEQKSEEGDVAVDFTDDKFLSTSNPYWTNAGMDQRVIDVLSGKGITKFTEVQGKAFEPALAGRDMIGRSRTGTGKTIAFGLPSVHRLAKLAEQKGNVDERGRRKRGRKVGMIVLCPTRELARQVNDEISQIAKPFNLYTTVFHGGVSYDPQARALYNGVDILIGTPGRIMDHINRGNLDLTECDIAVLDEADEMLNMGFAEDVEVILDGVGSNNDQKTQCLLFSATTPSWVKEIGRNYQTDVLSIDATTDNQARTATTVRHMAIQVPPGPHSKKAILEDIIAVEISKDIDDSALTSNGDEEDEFADNPIAAAAAAKKKKGNNAMQQKIFGKTIVFTETKRDADELVSGGVFKSLTAQALHGDVGQKQRDATLNAFRAGAFNVLVATDVAARGIDIKDVDLVVQFSPPREVDTYVHRSGRTGRAGSKGTSVLLFDPRQARDIVKIERSVGHGFKFELAGPPSSEAALIAASKTSAIACRSIPEETAQYFKEAASKLLESGEAPEDIVAKCLAAISRRASTIESRSLLTGESGLATVEMSNSKGRAVTPGDVMYTISKLSRMSKQSEDLAFDGDVGKINATPQTGVAVFDLGVEDAKKLIEFAKDIDAGGAEFKILKELELERDRNFGRMNGGRGGRGRGGYGGRGGGRGGRGRGNYNSYERRGSYGGGRGGYGRGGGYRNKSYHDNRSRGGYRQEGGGDDSW</sequence>
<gene>
    <name evidence="11" type="ORF">CTEN210_08453</name>
</gene>
<dbReference type="PANTHER" id="PTHR47959:SF1">
    <property type="entry name" value="ATP-DEPENDENT RNA HELICASE DBPA"/>
    <property type="match status" value="1"/>
</dbReference>
<evidence type="ECO:0000256" key="2">
    <source>
        <dbReference type="ARBA" id="ARBA00012552"/>
    </source>
</evidence>
<keyword evidence="12" id="KW-1185">Reference proteome</keyword>
<keyword evidence="4" id="KW-0378">Hydrolase</keyword>
<keyword evidence="6" id="KW-0067">ATP-binding</keyword>
<accession>A0AAD3H631</accession>